<evidence type="ECO:0000256" key="3">
    <source>
        <dbReference type="ARBA" id="ARBA00023212"/>
    </source>
</evidence>
<accession>A0AAV7JUU0</accession>
<dbReference type="Pfam" id="PF14738">
    <property type="entry name" value="CFAP91"/>
    <property type="match status" value="1"/>
</dbReference>
<dbReference type="GO" id="GO:0005930">
    <property type="term" value="C:axoneme"/>
    <property type="evidence" value="ECO:0007669"/>
    <property type="project" value="UniProtKB-SubCell"/>
</dbReference>
<name>A0AAV7JUU0_9METZ</name>
<feature type="region of interest" description="Disordered" evidence="8">
    <location>
        <begin position="172"/>
        <end position="195"/>
    </location>
</feature>
<evidence type="ECO:0000256" key="4">
    <source>
        <dbReference type="ARBA" id="ARBA00023273"/>
    </source>
</evidence>
<proteinExistence type="inferred from homology"/>
<evidence type="ECO:0000256" key="1">
    <source>
        <dbReference type="ARBA" id="ARBA00004430"/>
    </source>
</evidence>
<protein>
    <recommendedName>
        <fullName evidence="6">Cilia- and flagella-associated protein 91</fullName>
    </recommendedName>
</protein>
<comment type="caution">
    <text evidence="10">The sequence shown here is derived from an EMBL/GenBank/DDBJ whole genome shotgun (WGS) entry which is preliminary data.</text>
</comment>
<dbReference type="EMBL" id="JAKMXF010000298">
    <property type="protein sequence ID" value="KAI6652667.1"/>
    <property type="molecule type" value="Genomic_DNA"/>
</dbReference>
<evidence type="ECO:0000256" key="8">
    <source>
        <dbReference type="SAM" id="MobiDB-lite"/>
    </source>
</evidence>
<dbReference type="InterPro" id="IPR026720">
    <property type="entry name" value="CFAP91"/>
</dbReference>
<evidence type="ECO:0000256" key="5">
    <source>
        <dbReference type="ARBA" id="ARBA00029468"/>
    </source>
</evidence>
<keyword evidence="2" id="KW-0963">Cytoplasm</keyword>
<evidence type="ECO:0000256" key="6">
    <source>
        <dbReference type="ARBA" id="ARBA00029555"/>
    </source>
</evidence>
<feature type="domain" description="CFAP91" evidence="9">
    <location>
        <begin position="182"/>
        <end position="334"/>
    </location>
</feature>
<gene>
    <name evidence="10" type="ORF">LOD99_4450</name>
</gene>
<keyword evidence="11" id="KW-1185">Reference proteome</keyword>
<dbReference type="Proteomes" id="UP001165289">
    <property type="component" value="Unassembled WGS sequence"/>
</dbReference>
<dbReference type="AlphaFoldDB" id="A0AAV7JUU0"/>
<sequence length="745" mass="87347">MASIDQTQTQTLNFSTRPTQAERPYDFIYDPVHTLSSEVDYTRASYKTQADPTRIQRVPIYKTMFSCLTHKPKQTLRLNQVDPIPPFIARGWRGQMNLAREQLAYVTKTNYMPDVQIPEKSHQVAQVEGLDRYKFFRRPIIPFLQKLPPYVVLAPVSRPEAEMATAVPAVMEGPPTTKTIHTQTDYRESETQTDPWSSEYVLQPGTQPELLSIAHLCWNKGLPGRLAEVEMVERARAKRAWEKTLPSLSDVTQLQQRLKMMQEQEAKEWAWREGEIQKTQKERLVVLKKMLQQRESDITAINDKRLEHLWNKKQAEKDRQVKQLRTKHVKALRKLNEKRKHVEGKLKRRDVINEYFDHGSQVYAPQTRIGQFMDIRSEQFKVRSKHLNTYAGLNEMEITLPRGALHPKTRAPEKDTMPFGSKANREERRAKILDSVHDEIQRERELKMNPEPPKPLRLLEKVEKPIPRPPTPTIDAPDEGIEEEELSIVLIQQLLRGRSVQLKMKEGKRRRLELIRELRASHALQEAEQKLKSEEKKQIELLQKTEESTKRKASLLQAGLEIQTMDELGCQLDFLSKELVRLQEERRIQAFVMLAERERRMREAEESGRRQTEERRRRTEDEMIKQIMKVHQNTVDSYLEDIIMSSVNETADEKARERIQQLSKQVNQTAHEFEKDRSDLDGSELVADLLHTFLLPEVEKFTIRERVRLSQRKHLVAAHQALYGETKEIMDEEYDVVTRDENQVI</sequence>
<dbReference type="PANTHER" id="PTHR22455:SF10">
    <property type="entry name" value="CILIA- AND FLAGELLA-ASSOCIATED PROTEIN 91"/>
    <property type="match status" value="1"/>
</dbReference>
<evidence type="ECO:0000256" key="7">
    <source>
        <dbReference type="SAM" id="Coils"/>
    </source>
</evidence>
<feature type="coiled-coil region" evidence="7">
    <location>
        <begin position="517"/>
        <end position="622"/>
    </location>
</feature>
<keyword evidence="3" id="KW-0206">Cytoskeleton</keyword>
<evidence type="ECO:0000259" key="9">
    <source>
        <dbReference type="Pfam" id="PF14738"/>
    </source>
</evidence>
<keyword evidence="7" id="KW-0175">Coiled coil</keyword>
<evidence type="ECO:0000313" key="10">
    <source>
        <dbReference type="EMBL" id="KAI6652667.1"/>
    </source>
</evidence>
<evidence type="ECO:0000256" key="2">
    <source>
        <dbReference type="ARBA" id="ARBA00022490"/>
    </source>
</evidence>
<dbReference type="InterPro" id="IPR032840">
    <property type="entry name" value="CFAP91_dom"/>
</dbReference>
<evidence type="ECO:0000313" key="11">
    <source>
        <dbReference type="Proteomes" id="UP001165289"/>
    </source>
</evidence>
<comment type="similarity">
    <text evidence="5">Belongs to the CFAP91 family.</text>
</comment>
<comment type="subcellular location">
    <subcellularLocation>
        <location evidence="1">Cytoplasm</location>
        <location evidence="1">Cytoskeleton</location>
        <location evidence="1">Cilium axoneme</location>
    </subcellularLocation>
</comment>
<organism evidence="10 11">
    <name type="scientific">Oopsacas minuta</name>
    <dbReference type="NCBI Taxonomy" id="111878"/>
    <lineage>
        <taxon>Eukaryota</taxon>
        <taxon>Metazoa</taxon>
        <taxon>Porifera</taxon>
        <taxon>Hexactinellida</taxon>
        <taxon>Hexasterophora</taxon>
        <taxon>Lyssacinosida</taxon>
        <taxon>Leucopsacidae</taxon>
        <taxon>Oopsacas</taxon>
    </lineage>
</organism>
<keyword evidence="4" id="KW-0966">Cell projection</keyword>
<reference evidence="10 11" key="1">
    <citation type="journal article" date="2023" name="BMC Biol.">
        <title>The compact genome of the sponge Oopsacas minuta (Hexactinellida) is lacking key metazoan core genes.</title>
        <authorList>
            <person name="Santini S."/>
            <person name="Schenkelaars Q."/>
            <person name="Jourda C."/>
            <person name="Duchesne M."/>
            <person name="Belahbib H."/>
            <person name="Rocher C."/>
            <person name="Selva M."/>
            <person name="Riesgo A."/>
            <person name="Vervoort M."/>
            <person name="Leys S.P."/>
            <person name="Kodjabachian L."/>
            <person name="Le Bivic A."/>
            <person name="Borchiellini C."/>
            <person name="Claverie J.M."/>
            <person name="Renard E."/>
        </authorList>
    </citation>
    <scope>NUCLEOTIDE SEQUENCE [LARGE SCALE GENOMIC DNA]</scope>
    <source>
        <strain evidence="10">SPO-2</strain>
    </source>
</reference>
<dbReference type="PANTHER" id="PTHR22455">
    <property type="entry name" value="CILIA- AND FLAGELLA-ASSOCIATED PROTEIN 91"/>
    <property type="match status" value="1"/>
</dbReference>